<keyword evidence="1" id="KW-0732">Signal</keyword>
<protein>
    <recommendedName>
        <fullName evidence="4">Extracellular membrane protein CFEM domain-containing protein</fullName>
    </recommendedName>
</protein>
<evidence type="ECO:0000256" key="1">
    <source>
        <dbReference type="SAM" id="SignalP"/>
    </source>
</evidence>
<evidence type="ECO:0000313" key="2">
    <source>
        <dbReference type="EMBL" id="CAG8952313.1"/>
    </source>
</evidence>
<dbReference type="OrthoDB" id="3550211at2759"/>
<keyword evidence="3" id="KW-1185">Reference proteome</keyword>
<dbReference type="EMBL" id="CAJVRL010000045">
    <property type="protein sequence ID" value="CAG8952313.1"/>
    <property type="molecule type" value="Genomic_DNA"/>
</dbReference>
<organism evidence="2 3">
    <name type="scientific">Hymenoscyphus fraxineus</name>
    <dbReference type="NCBI Taxonomy" id="746836"/>
    <lineage>
        <taxon>Eukaryota</taxon>
        <taxon>Fungi</taxon>
        <taxon>Dikarya</taxon>
        <taxon>Ascomycota</taxon>
        <taxon>Pezizomycotina</taxon>
        <taxon>Leotiomycetes</taxon>
        <taxon>Helotiales</taxon>
        <taxon>Helotiaceae</taxon>
        <taxon>Hymenoscyphus</taxon>
    </lineage>
</organism>
<reference evidence="2" key="1">
    <citation type="submission" date="2021-07" db="EMBL/GenBank/DDBJ databases">
        <authorList>
            <person name="Durling M."/>
        </authorList>
    </citation>
    <scope>NUCLEOTIDE SEQUENCE</scope>
</reference>
<dbReference type="Proteomes" id="UP000696280">
    <property type="component" value="Unassembled WGS sequence"/>
</dbReference>
<dbReference type="AlphaFoldDB" id="A0A9N9PRC0"/>
<feature type="signal peptide" evidence="1">
    <location>
        <begin position="1"/>
        <end position="20"/>
    </location>
</feature>
<comment type="caution">
    <text evidence="2">The sequence shown here is derived from an EMBL/GenBank/DDBJ whole genome shotgun (WGS) entry which is preliminary data.</text>
</comment>
<name>A0A9N9PRC0_9HELO</name>
<sequence length="306" mass="34113">MKISLIGSMLLAALPAVTNAMVWPTLPISANMQKNCAAPDGLFCKEASDILADCYTNRDNFLGGMQECLCGASDWKTQASTCASCIAKELPDSVPTDPENLVEDTKSVIDEYCKLPPNVKKPLEELAFYGDMLTTRYQSPLRFFNYEVLTNPIHSAESVHRHDSLKRKNIKRDDPIDWPELRACYTSAECNAARGFWDTCFHHFPQQDSPYDAEHTWNCFCRQQGPETGPAGGIDGPWGRNATACNQCINKVIAPSKLDSYTIISEYCYIQIGRFEAAAEEMVSRATQQTIEQGSPIQLLNYTLVL</sequence>
<accession>A0A9N9PRC0</accession>
<evidence type="ECO:0008006" key="4">
    <source>
        <dbReference type="Google" id="ProtNLM"/>
    </source>
</evidence>
<feature type="chain" id="PRO_5040324980" description="Extracellular membrane protein CFEM domain-containing protein" evidence="1">
    <location>
        <begin position="21"/>
        <end position="306"/>
    </location>
</feature>
<gene>
    <name evidence="2" type="ORF">HYFRA_00001058</name>
</gene>
<proteinExistence type="predicted"/>
<evidence type="ECO:0000313" key="3">
    <source>
        <dbReference type="Proteomes" id="UP000696280"/>
    </source>
</evidence>